<sequence length="264" mass="26547">MRTGRREKLTGCAAVLVALATLAGCGGSDGADSEKTASPAQGAAKAAVGGKPFTQAQTDAALLTAQDLGAGWAEDEDPADSPSEDVSGGDNSDVGAEGGTESANSAQCDTYMETWNGPKEGQDTASSTRDYAKDSGAEHLTFRVVAYPSAEEAAKAVAASRALPAACDGGSLDFNWGGPEKSEVKAESVAKLGDEAVGMRVTAALASVPGTELHMQVLTVREGANVSTVTFAAQAPADPALLPSLLAKAAARLHTVTQGATPRP</sequence>
<feature type="compositionally biased region" description="Acidic residues" evidence="1">
    <location>
        <begin position="73"/>
        <end position="83"/>
    </location>
</feature>
<evidence type="ECO:0000256" key="2">
    <source>
        <dbReference type="SAM" id="SignalP"/>
    </source>
</evidence>
<name>A0ABV9ULE4_9ACTN</name>
<keyword evidence="2" id="KW-0732">Signal</keyword>
<gene>
    <name evidence="3" type="ORF">ACFPFX_13920</name>
</gene>
<dbReference type="Proteomes" id="UP001595834">
    <property type="component" value="Unassembled WGS sequence"/>
</dbReference>
<proteinExistence type="predicted"/>
<evidence type="ECO:0000313" key="3">
    <source>
        <dbReference type="EMBL" id="MFC4957383.1"/>
    </source>
</evidence>
<dbReference type="EMBL" id="JBHSIZ010000016">
    <property type="protein sequence ID" value="MFC4957383.1"/>
    <property type="molecule type" value="Genomic_DNA"/>
</dbReference>
<evidence type="ECO:0000313" key="4">
    <source>
        <dbReference type="Proteomes" id="UP001595834"/>
    </source>
</evidence>
<comment type="caution">
    <text evidence="3">The sequence shown here is derived from an EMBL/GenBank/DDBJ whole genome shotgun (WGS) entry which is preliminary data.</text>
</comment>
<accession>A0ABV9ULE4</accession>
<dbReference type="PROSITE" id="PS51257">
    <property type="entry name" value="PROKAR_LIPOPROTEIN"/>
    <property type="match status" value="1"/>
</dbReference>
<protein>
    <recommendedName>
        <fullName evidence="5">Lipoprotein</fullName>
    </recommendedName>
</protein>
<keyword evidence="4" id="KW-1185">Reference proteome</keyword>
<evidence type="ECO:0000256" key="1">
    <source>
        <dbReference type="SAM" id="MobiDB-lite"/>
    </source>
</evidence>
<evidence type="ECO:0008006" key="5">
    <source>
        <dbReference type="Google" id="ProtNLM"/>
    </source>
</evidence>
<feature type="region of interest" description="Disordered" evidence="1">
    <location>
        <begin position="65"/>
        <end position="132"/>
    </location>
</feature>
<dbReference type="RefSeq" id="WP_344377346.1">
    <property type="nucleotide sequence ID" value="NZ_BAAASQ010000018.1"/>
</dbReference>
<organism evidence="3 4">
    <name type="scientific">Streptomyces mauvecolor</name>
    <dbReference type="NCBI Taxonomy" id="58345"/>
    <lineage>
        <taxon>Bacteria</taxon>
        <taxon>Bacillati</taxon>
        <taxon>Actinomycetota</taxon>
        <taxon>Actinomycetes</taxon>
        <taxon>Kitasatosporales</taxon>
        <taxon>Streptomycetaceae</taxon>
        <taxon>Streptomyces</taxon>
    </lineage>
</organism>
<feature type="chain" id="PRO_5046360042" description="Lipoprotein" evidence="2">
    <location>
        <begin position="24"/>
        <end position="264"/>
    </location>
</feature>
<reference evidence="4" key="1">
    <citation type="journal article" date="2019" name="Int. J. Syst. Evol. Microbiol.">
        <title>The Global Catalogue of Microorganisms (GCM) 10K type strain sequencing project: providing services to taxonomists for standard genome sequencing and annotation.</title>
        <authorList>
            <consortium name="The Broad Institute Genomics Platform"/>
            <consortium name="The Broad Institute Genome Sequencing Center for Infectious Disease"/>
            <person name="Wu L."/>
            <person name="Ma J."/>
        </authorList>
    </citation>
    <scope>NUCLEOTIDE SEQUENCE [LARGE SCALE GENOMIC DNA]</scope>
    <source>
        <strain evidence="4">CCM 7224</strain>
    </source>
</reference>
<feature type="signal peptide" evidence="2">
    <location>
        <begin position="1"/>
        <end position="23"/>
    </location>
</feature>